<sequence length="378" mass="41180">MFFSADCMKFKASVLLLVTSLAIAGCGRAERGMIGLAAEPQNSDVASNLKEHQIFVITSRAPDADPTILFSRVRSPEMGLAKLSVSVPPDHRPGEIELPRSGLPDPERHFTVTEPNVFASEGNFTSALQAELNKRTAKDRNVLIFVHGFNTTLSEAVLRLGQFVEDSNYTGVPVLFSWASSGRLFDYVYDMNSVLIARDNLLRGADLIAETNVKSVDLLSHSIGNLLAVEAMRQAKISGTFNRSGRLRNVILAAPDIDADLFKQQLTPFASNERKFYILISRDDNALAFSRFLARGVPRVGNDDVEDLARLGVTVIDLSEIHVNGSNHTKFADSPEVVQLIGKRLSVDGRMGARNSPGSFVPSLLLLPITVTSATLAQ</sequence>
<name>A0A1X6ZRH1_9RHOB</name>
<dbReference type="InterPro" id="IPR029058">
    <property type="entry name" value="AB_hydrolase_fold"/>
</dbReference>
<evidence type="ECO:0000313" key="3">
    <source>
        <dbReference type="Proteomes" id="UP000194012"/>
    </source>
</evidence>
<dbReference type="Pfam" id="PF05990">
    <property type="entry name" value="DUF900"/>
    <property type="match status" value="1"/>
</dbReference>
<feature type="chain" id="PRO_5013027545" description="Alpha/beta hydrolase family protein" evidence="1">
    <location>
        <begin position="25"/>
        <end position="378"/>
    </location>
</feature>
<dbReference type="AlphaFoldDB" id="A0A1X6ZRH1"/>
<reference evidence="3" key="1">
    <citation type="submission" date="2017-03" db="EMBL/GenBank/DDBJ databases">
        <authorList>
            <person name="Rodrigo-Torres L."/>
            <person name="Arahal R.D."/>
            <person name="Lucena T."/>
        </authorList>
    </citation>
    <scope>NUCLEOTIDE SEQUENCE [LARGE SCALE GENOMIC DNA]</scope>
    <source>
        <strain evidence="3">CECT 8370</strain>
    </source>
</reference>
<dbReference type="Proteomes" id="UP000194012">
    <property type="component" value="Unassembled WGS sequence"/>
</dbReference>
<proteinExistence type="predicted"/>
<dbReference type="PANTHER" id="PTHR36513">
    <property type="entry name" value="ABC TRANSMEMBRANE TYPE-1 DOMAIN-CONTAINING PROTEIN"/>
    <property type="match status" value="1"/>
</dbReference>
<dbReference type="PIRSF" id="PIRSF033909">
    <property type="entry name" value="UCP033909"/>
    <property type="match status" value="1"/>
</dbReference>
<gene>
    <name evidence="2" type="ORF">ROG8370_02734</name>
</gene>
<dbReference type="InterPro" id="IPR014586">
    <property type="entry name" value="UCP033909"/>
</dbReference>
<dbReference type="EMBL" id="FWFJ01000028">
    <property type="protein sequence ID" value="SLN59411.1"/>
    <property type="molecule type" value="Genomic_DNA"/>
</dbReference>
<evidence type="ECO:0000313" key="2">
    <source>
        <dbReference type="EMBL" id="SLN59411.1"/>
    </source>
</evidence>
<protein>
    <recommendedName>
        <fullName evidence="4">Alpha/beta hydrolase family protein</fullName>
    </recommendedName>
</protein>
<accession>A0A1X6ZRH1</accession>
<evidence type="ECO:0000256" key="1">
    <source>
        <dbReference type="SAM" id="SignalP"/>
    </source>
</evidence>
<evidence type="ECO:0008006" key="4">
    <source>
        <dbReference type="Google" id="ProtNLM"/>
    </source>
</evidence>
<dbReference type="InterPro" id="IPR010297">
    <property type="entry name" value="DUF900_hydrolase"/>
</dbReference>
<dbReference type="SUPFAM" id="SSF53474">
    <property type="entry name" value="alpha/beta-Hydrolases"/>
    <property type="match status" value="1"/>
</dbReference>
<dbReference type="Gene3D" id="3.40.50.1820">
    <property type="entry name" value="alpha/beta hydrolase"/>
    <property type="match status" value="1"/>
</dbReference>
<dbReference type="PANTHER" id="PTHR36513:SF1">
    <property type="entry name" value="TRANSMEMBRANE PROTEIN"/>
    <property type="match status" value="1"/>
</dbReference>
<organism evidence="2 3">
    <name type="scientific">Roseovarius gaetbuli</name>
    <dbReference type="NCBI Taxonomy" id="1356575"/>
    <lineage>
        <taxon>Bacteria</taxon>
        <taxon>Pseudomonadati</taxon>
        <taxon>Pseudomonadota</taxon>
        <taxon>Alphaproteobacteria</taxon>
        <taxon>Rhodobacterales</taxon>
        <taxon>Roseobacteraceae</taxon>
        <taxon>Roseovarius</taxon>
    </lineage>
</organism>
<keyword evidence="3" id="KW-1185">Reference proteome</keyword>
<feature type="signal peptide" evidence="1">
    <location>
        <begin position="1"/>
        <end position="24"/>
    </location>
</feature>
<keyword evidence="1" id="KW-0732">Signal</keyword>